<feature type="binding site" evidence="13">
    <location>
        <position position="136"/>
    </location>
    <ligand>
        <name>NADP(+)</name>
        <dbReference type="ChEBI" id="CHEBI:58349"/>
    </ligand>
</feature>
<comment type="caution">
    <text evidence="14">The sequence shown here is derived from an EMBL/GenBank/DDBJ whole genome shotgun (WGS) entry which is preliminary data.</text>
</comment>
<feature type="binding site" evidence="11">
    <location>
        <begin position="133"/>
        <end position="140"/>
    </location>
    <ligand>
        <name>substrate</name>
    </ligand>
</feature>
<protein>
    <recommendedName>
        <fullName evidence="9">Isocitrate dehydrogenase [NADP]</fullName>
        <ecNumber evidence="9">1.1.1.42</ecNumber>
    </recommendedName>
    <alternativeName>
        <fullName evidence="9">Oxalosuccinate decarboxylase</fullName>
    </alternativeName>
</protein>
<keyword evidence="15" id="KW-1185">Reference proteome</keyword>
<evidence type="ECO:0000256" key="13">
    <source>
        <dbReference type="PIRSR" id="PIRSR009407-4"/>
    </source>
</evidence>
<dbReference type="GO" id="GO:0006097">
    <property type="term" value="P:glyoxylate cycle"/>
    <property type="evidence" value="ECO:0007669"/>
    <property type="project" value="UniProtKB-KW"/>
</dbReference>
<keyword evidence="1 9" id="KW-0329">Glyoxylate bypass</keyword>
<evidence type="ECO:0000256" key="2">
    <source>
        <dbReference type="ARBA" id="ARBA00022532"/>
    </source>
</evidence>
<feature type="binding site" evidence="13">
    <location>
        <begin position="601"/>
        <end position="603"/>
    </location>
    <ligand>
        <name>NADP(+)</name>
        <dbReference type="ChEBI" id="CHEBI:58349"/>
    </ligand>
</feature>
<feature type="binding site" evidence="13">
    <location>
        <position position="650"/>
    </location>
    <ligand>
        <name>NADP(+)</name>
        <dbReference type="ChEBI" id="CHEBI:58349"/>
    </ligand>
</feature>
<organism evidence="14 15">
    <name type="scientific">Novipirellula herctigrandis</name>
    <dbReference type="NCBI Taxonomy" id="2527986"/>
    <lineage>
        <taxon>Bacteria</taxon>
        <taxon>Pseudomonadati</taxon>
        <taxon>Planctomycetota</taxon>
        <taxon>Planctomycetia</taxon>
        <taxon>Pirellulales</taxon>
        <taxon>Pirellulaceae</taxon>
        <taxon>Novipirellula</taxon>
    </lineage>
</organism>
<comment type="catalytic activity">
    <reaction evidence="7 9">
        <text>D-threo-isocitrate + NADP(+) = 2-oxoglutarate + CO2 + NADPH</text>
        <dbReference type="Rhea" id="RHEA:19629"/>
        <dbReference type="ChEBI" id="CHEBI:15562"/>
        <dbReference type="ChEBI" id="CHEBI:16526"/>
        <dbReference type="ChEBI" id="CHEBI:16810"/>
        <dbReference type="ChEBI" id="CHEBI:57783"/>
        <dbReference type="ChEBI" id="CHEBI:58349"/>
        <dbReference type="EC" id="1.1.1.42"/>
    </reaction>
</comment>
<dbReference type="AlphaFoldDB" id="A0A5C5Z5D0"/>
<dbReference type="SUPFAM" id="SSF53659">
    <property type="entry name" value="Isocitrate/Isopropylmalate dehydrogenase-like"/>
    <property type="match status" value="1"/>
</dbReference>
<feature type="site" description="Critical for catalysis" evidence="10">
    <location>
        <position position="421"/>
    </location>
</feature>
<dbReference type="EMBL" id="SJPJ01000001">
    <property type="protein sequence ID" value="TWT82257.1"/>
    <property type="molecule type" value="Genomic_DNA"/>
</dbReference>
<evidence type="ECO:0000256" key="11">
    <source>
        <dbReference type="PIRSR" id="PIRSR009407-2"/>
    </source>
</evidence>
<feature type="binding site" evidence="12">
    <location>
        <position position="351"/>
    </location>
    <ligand>
        <name>Mg(2+)</name>
        <dbReference type="ChEBI" id="CHEBI:18420"/>
    </ligand>
</feature>
<evidence type="ECO:0000256" key="12">
    <source>
        <dbReference type="PIRSR" id="PIRSR009407-3"/>
    </source>
</evidence>
<feature type="binding site" evidence="13">
    <location>
        <begin position="585"/>
        <end position="586"/>
    </location>
    <ligand>
        <name>NADP(+)</name>
        <dbReference type="ChEBI" id="CHEBI:58349"/>
    </ligand>
</feature>
<dbReference type="EC" id="1.1.1.42" evidence="9"/>
<reference evidence="14 15" key="1">
    <citation type="submission" date="2019-02" db="EMBL/GenBank/DDBJ databases">
        <title>Deep-cultivation of Planctomycetes and their phenomic and genomic characterization uncovers novel biology.</title>
        <authorList>
            <person name="Wiegand S."/>
            <person name="Jogler M."/>
            <person name="Boedeker C."/>
            <person name="Pinto D."/>
            <person name="Vollmers J."/>
            <person name="Rivas-Marin E."/>
            <person name="Kohn T."/>
            <person name="Peeters S.H."/>
            <person name="Heuer A."/>
            <person name="Rast P."/>
            <person name="Oberbeckmann S."/>
            <person name="Bunk B."/>
            <person name="Jeske O."/>
            <person name="Meyerdierks A."/>
            <person name="Storesund J.E."/>
            <person name="Kallscheuer N."/>
            <person name="Luecker S."/>
            <person name="Lage O.M."/>
            <person name="Pohl T."/>
            <person name="Merkel B.J."/>
            <person name="Hornburger P."/>
            <person name="Mueller R.-W."/>
            <person name="Bruemmer F."/>
            <person name="Labrenz M."/>
            <person name="Spormann A.M."/>
            <person name="Op Den Camp H."/>
            <person name="Overmann J."/>
            <person name="Amann R."/>
            <person name="Jetten M.S.M."/>
            <person name="Mascher T."/>
            <person name="Medema M.H."/>
            <person name="Devos D.P."/>
            <person name="Kaster A.-K."/>
            <person name="Ovreas L."/>
            <person name="Rohde M."/>
            <person name="Galperin M.Y."/>
            <person name="Jogler C."/>
        </authorList>
    </citation>
    <scope>NUCLEOTIDE SEQUENCE [LARGE SCALE GENOMIC DNA]</scope>
    <source>
        <strain evidence="14 15">CA13</strain>
    </source>
</reference>
<keyword evidence="5 9" id="KW-0521">NADP</keyword>
<evidence type="ECO:0000256" key="3">
    <source>
        <dbReference type="ARBA" id="ARBA00022723"/>
    </source>
</evidence>
<evidence type="ECO:0000256" key="4">
    <source>
        <dbReference type="ARBA" id="ARBA00022842"/>
    </source>
</evidence>
<dbReference type="RefSeq" id="WP_146398648.1">
    <property type="nucleotide sequence ID" value="NZ_SJPJ01000001.1"/>
</dbReference>
<gene>
    <name evidence="14" type="primary">icd</name>
    <name evidence="14" type="ORF">CA13_37190</name>
</gene>
<dbReference type="Gene3D" id="3.40.718.10">
    <property type="entry name" value="Isopropylmalate Dehydrogenase"/>
    <property type="match status" value="1"/>
</dbReference>
<dbReference type="GO" id="GO:0046872">
    <property type="term" value="F:metal ion binding"/>
    <property type="evidence" value="ECO:0007669"/>
    <property type="project" value="UniProtKB-KW"/>
</dbReference>
<keyword evidence="6 9" id="KW-0560">Oxidoreductase</keyword>
<keyword evidence="2 9" id="KW-0816">Tricarboxylic acid cycle</keyword>
<feature type="binding site" evidence="13">
    <location>
        <position position="590"/>
    </location>
    <ligand>
        <name>NADP(+)</name>
        <dbReference type="ChEBI" id="CHEBI:58349"/>
    </ligand>
</feature>
<evidence type="ECO:0000256" key="10">
    <source>
        <dbReference type="PIRSR" id="PIRSR009407-1"/>
    </source>
</evidence>
<name>A0A5C5Z5D0_9BACT</name>
<dbReference type="PANTHER" id="PTHR36999">
    <property type="entry name" value="ISOCITRATE DEHYDROGENASE [NADP]"/>
    <property type="match status" value="1"/>
</dbReference>
<evidence type="ECO:0000256" key="8">
    <source>
        <dbReference type="ARBA" id="ARBA00046318"/>
    </source>
</evidence>
<feature type="binding site" evidence="11">
    <location>
        <position position="146"/>
    </location>
    <ligand>
        <name>D-threo-isocitrate</name>
        <dbReference type="ChEBI" id="CHEBI:15562"/>
    </ligand>
</feature>
<dbReference type="PANTHER" id="PTHR36999:SF1">
    <property type="entry name" value="ISOCITRATE DEHYDROGENASE (NADP(+))"/>
    <property type="match status" value="1"/>
</dbReference>
<feature type="binding site" evidence="13">
    <location>
        <begin position="83"/>
        <end position="88"/>
    </location>
    <ligand>
        <name>NADP(+)</name>
        <dbReference type="ChEBI" id="CHEBI:58349"/>
    </ligand>
</feature>
<comment type="cofactor">
    <cofactor evidence="12">
        <name>Mg(2+)</name>
        <dbReference type="ChEBI" id="CHEBI:18420"/>
    </cofactor>
    <cofactor evidence="12">
        <name>Mn(2+)</name>
        <dbReference type="ChEBI" id="CHEBI:29035"/>
    </cofactor>
    <text evidence="12">Binds 1 Mg(2+) or Mn(2+) ion per subunit.</text>
</comment>
<evidence type="ECO:0000256" key="9">
    <source>
        <dbReference type="PIRNR" id="PIRNR009407"/>
    </source>
</evidence>
<evidence type="ECO:0000256" key="6">
    <source>
        <dbReference type="ARBA" id="ARBA00023002"/>
    </source>
</evidence>
<evidence type="ECO:0000256" key="5">
    <source>
        <dbReference type="ARBA" id="ARBA00022857"/>
    </source>
</evidence>
<proteinExistence type="inferred from homology"/>
<dbReference type="GO" id="GO:0004450">
    <property type="term" value="F:isocitrate dehydrogenase (NADP+) activity"/>
    <property type="evidence" value="ECO:0007669"/>
    <property type="project" value="UniProtKB-EC"/>
</dbReference>
<comment type="similarity">
    <text evidence="8 9">Belongs to the monomeric-type IDH family.</text>
</comment>
<dbReference type="InterPro" id="IPR004436">
    <property type="entry name" value="Isocitrate_DH_NADP_mono"/>
</dbReference>
<dbReference type="NCBIfam" id="TIGR00178">
    <property type="entry name" value="monomer_idh"/>
    <property type="match status" value="1"/>
</dbReference>
<feature type="site" description="Critical for catalysis" evidence="10">
    <location>
        <position position="256"/>
    </location>
</feature>
<dbReference type="OrthoDB" id="9807643at2"/>
<dbReference type="Proteomes" id="UP000315010">
    <property type="component" value="Unassembled WGS sequence"/>
</dbReference>
<accession>A0A5C5Z5D0</accession>
<keyword evidence="3 12" id="KW-0479">Metal-binding</keyword>
<feature type="binding site" evidence="12">
    <location>
        <position position="553"/>
    </location>
    <ligand>
        <name>Mg(2+)</name>
        <dbReference type="ChEBI" id="CHEBI:18420"/>
    </ligand>
</feature>
<sequence>MSNATADLIYTRTDEAPALATYSWLPIVQAYASAAGVRIGTKDISLAARILAAFPKAAPNQEISDALAELGEMVKEASANIIKLPNISASIPQLTEAISELQSHGYSVPDFPAAPTTDAEKSTRAKYATVLGSAVNPVLREGNSDRRVAAPVKKYAQANPHSMGKWSSDSPSHVAHMTDSDFYGTEKSAVIANAGELQITLVDNNGSETILRGSLKVDAGEVVDASVMNVRKLREFYSKAIDDARDSGVLLSLHLKATMMKVSDPILFGHAVEVYYADVFAKHADTLAELGVDSKNGMGGLEAKLVNLPTNMQAEIKADIAAVYEKGPSLAMVDSDRGITNLHVPSDVIIDASMPAAIRSSGMMWGTDGKLHPTKAIIPDRCYAGVYQQTIDFCKRNGAFDVTKMGTVSNVGLMAKKAEEYGSHDKTFEIPASGVVRVADVNGKTIFEHSVEKGDIWRMCQTKDVAIRDWVKLAVDRSRISGTPAIFWLDKNRAHDSNLIAKVETYLKDHDTSGLDIRILDPITATETTCQRASEGLDTISVTGNVLRDYLTDLFPILELGTSAKMLSIVPLLAGGGLYETGAGGSAPKHVQQFVSEGHLRWDSLGEFLALAVSLEDLGRKKGNPKVQVLANALDAATAHFLENNKSPSRKVGELDTRGSHFYLAMYWARNLADQTADRELAATFKPIAEAMEQNESSIVDELASAQGSPVDLGGYYFPDKQKASEAMRPSETLNSILAKLS</sequence>
<dbReference type="PIRSF" id="PIRSF009407">
    <property type="entry name" value="IDH_monmr"/>
    <property type="match status" value="1"/>
</dbReference>
<evidence type="ECO:0000256" key="1">
    <source>
        <dbReference type="ARBA" id="ARBA00022435"/>
    </source>
</evidence>
<keyword evidence="4 12" id="KW-0460">Magnesium</keyword>
<feature type="binding site" evidence="12">
    <location>
        <position position="549"/>
    </location>
    <ligand>
        <name>Mg(2+)</name>
        <dbReference type="ChEBI" id="CHEBI:18420"/>
    </ligand>
</feature>
<evidence type="ECO:0000313" key="15">
    <source>
        <dbReference type="Proteomes" id="UP000315010"/>
    </source>
</evidence>
<evidence type="ECO:0000256" key="7">
    <source>
        <dbReference type="ARBA" id="ARBA00023554"/>
    </source>
</evidence>
<dbReference type="Pfam" id="PF03971">
    <property type="entry name" value="IDH"/>
    <property type="match status" value="1"/>
</dbReference>
<evidence type="ECO:0000313" key="14">
    <source>
        <dbReference type="EMBL" id="TWT82257.1"/>
    </source>
</evidence>
<feature type="binding site" evidence="11">
    <location>
        <position position="548"/>
    </location>
    <ligand>
        <name>D-threo-isocitrate</name>
        <dbReference type="ChEBI" id="CHEBI:15562"/>
    </ligand>
</feature>
<dbReference type="GO" id="GO:0006099">
    <property type="term" value="P:tricarboxylic acid cycle"/>
    <property type="evidence" value="ECO:0007669"/>
    <property type="project" value="UniProtKB-KW"/>
</dbReference>